<protein>
    <submittedName>
        <fullName evidence="1">10889_t:CDS:1</fullName>
    </submittedName>
</protein>
<dbReference type="EMBL" id="CAJVPT010000306">
    <property type="protein sequence ID" value="CAG8442491.1"/>
    <property type="molecule type" value="Genomic_DNA"/>
</dbReference>
<evidence type="ECO:0000313" key="1">
    <source>
        <dbReference type="EMBL" id="CAG8442491.1"/>
    </source>
</evidence>
<name>A0ACA9JYV2_9GLOM</name>
<accession>A0ACA9JYV2</accession>
<evidence type="ECO:0000313" key="2">
    <source>
        <dbReference type="Proteomes" id="UP000789525"/>
    </source>
</evidence>
<proteinExistence type="predicted"/>
<dbReference type="Proteomes" id="UP000789525">
    <property type="component" value="Unassembled WGS sequence"/>
</dbReference>
<gene>
    <name evidence="1" type="ORF">ACOLOM_LOCUS322</name>
</gene>
<reference evidence="1" key="1">
    <citation type="submission" date="2021-06" db="EMBL/GenBank/DDBJ databases">
        <authorList>
            <person name="Kallberg Y."/>
            <person name="Tangrot J."/>
            <person name="Rosling A."/>
        </authorList>
    </citation>
    <scope>NUCLEOTIDE SEQUENCE</scope>
    <source>
        <strain evidence="1">CL356</strain>
    </source>
</reference>
<keyword evidence="2" id="KW-1185">Reference proteome</keyword>
<sequence length="178" mass="19363">MKPEIRVPQTNTRTNVTLAIKNEDLENPDTSYPLHGSSERANEAVQNVSSLPSMSSYNHAENRGSRKTDDSKTDILEIVISLAPIEMNLIDASVSETADILPSPSASEVSSGTLYEKIESPTSSCLTDTPIEGNDYVWSEGESVVPSLSPKISNIGQKPVLPDQLWSGAIYEDENIQK</sequence>
<organism evidence="1 2">
    <name type="scientific">Acaulospora colombiana</name>
    <dbReference type="NCBI Taxonomy" id="27376"/>
    <lineage>
        <taxon>Eukaryota</taxon>
        <taxon>Fungi</taxon>
        <taxon>Fungi incertae sedis</taxon>
        <taxon>Mucoromycota</taxon>
        <taxon>Glomeromycotina</taxon>
        <taxon>Glomeromycetes</taxon>
        <taxon>Diversisporales</taxon>
        <taxon>Acaulosporaceae</taxon>
        <taxon>Acaulospora</taxon>
    </lineage>
</organism>
<comment type="caution">
    <text evidence="1">The sequence shown here is derived from an EMBL/GenBank/DDBJ whole genome shotgun (WGS) entry which is preliminary data.</text>
</comment>